<proteinExistence type="predicted"/>
<reference evidence="3" key="2">
    <citation type="submission" date="2013-12" db="EMBL/GenBank/DDBJ databases">
        <authorList>
            <person name="Yu Y."/>
            <person name="Lee S."/>
            <person name="de Baynast K."/>
            <person name="Wissotski M."/>
            <person name="Liu L."/>
            <person name="Talag J."/>
            <person name="Goicoechea J."/>
            <person name="Angelova A."/>
            <person name="Jetty R."/>
            <person name="Kudrna D."/>
            <person name="Golser W."/>
            <person name="Rivera L."/>
            <person name="Zhang J."/>
            <person name="Wing R."/>
        </authorList>
    </citation>
    <scope>NUCLEOTIDE SEQUENCE</scope>
</reference>
<reference evidence="2" key="3">
    <citation type="submission" date="2015-04" db="UniProtKB">
        <authorList>
            <consortium name="EnsemblPlants"/>
        </authorList>
    </citation>
    <scope>IDENTIFICATION</scope>
</reference>
<evidence type="ECO:0000313" key="2">
    <source>
        <dbReference type="EnsemblPlants" id="LPERR11G12410.1"/>
    </source>
</evidence>
<dbReference type="EnsemblPlants" id="LPERR11G12410.1">
    <property type="protein sequence ID" value="LPERR11G12410.1"/>
    <property type="gene ID" value="LPERR11G12410"/>
</dbReference>
<keyword evidence="3" id="KW-1185">Reference proteome</keyword>
<feature type="compositionally biased region" description="Basic and acidic residues" evidence="1">
    <location>
        <begin position="98"/>
        <end position="113"/>
    </location>
</feature>
<protein>
    <submittedName>
        <fullName evidence="2">Uncharacterized protein</fullName>
    </submittedName>
</protein>
<dbReference type="AlphaFoldDB" id="A0A0D9XSP5"/>
<dbReference type="Gramene" id="LPERR11G12410.1">
    <property type="protein sequence ID" value="LPERR11G12410.1"/>
    <property type="gene ID" value="LPERR11G12410"/>
</dbReference>
<dbReference type="HOGENOM" id="CLU_150276_0_0_1"/>
<sequence length="144" mass="16514">MKFLMPPLPRAPPTPDLSYITDRTDLSVDQKIEMIIMNHNTTPLPFDEETIIRYFKKYLAQRWKEDEEEGIVLDEDDEEDVLEELRLDEEQGVNKVVLGDEKDPEGTVKRPPQEEAPLEGEPVCKMPRAASPPQGEHNSKSPMV</sequence>
<evidence type="ECO:0000256" key="1">
    <source>
        <dbReference type="SAM" id="MobiDB-lite"/>
    </source>
</evidence>
<dbReference type="Proteomes" id="UP000032180">
    <property type="component" value="Chromosome 11"/>
</dbReference>
<accession>A0A0D9XSP5</accession>
<reference evidence="2 3" key="1">
    <citation type="submission" date="2012-08" db="EMBL/GenBank/DDBJ databases">
        <title>Oryza genome evolution.</title>
        <authorList>
            <person name="Wing R.A."/>
        </authorList>
    </citation>
    <scope>NUCLEOTIDE SEQUENCE</scope>
</reference>
<feature type="region of interest" description="Disordered" evidence="1">
    <location>
        <begin position="85"/>
        <end position="144"/>
    </location>
</feature>
<name>A0A0D9XSP5_9ORYZ</name>
<evidence type="ECO:0000313" key="3">
    <source>
        <dbReference type="Proteomes" id="UP000032180"/>
    </source>
</evidence>
<organism evidence="2 3">
    <name type="scientific">Leersia perrieri</name>
    <dbReference type="NCBI Taxonomy" id="77586"/>
    <lineage>
        <taxon>Eukaryota</taxon>
        <taxon>Viridiplantae</taxon>
        <taxon>Streptophyta</taxon>
        <taxon>Embryophyta</taxon>
        <taxon>Tracheophyta</taxon>
        <taxon>Spermatophyta</taxon>
        <taxon>Magnoliopsida</taxon>
        <taxon>Liliopsida</taxon>
        <taxon>Poales</taxon>
        <taxon>Poaceae</taxon>
        <taxon>BOP clade</taxon>
        <taxon>Oryzoideae</taxon>
        <taxon>Oryzeae</taxon>
        <taxon>Oryzinae</taxon>
        <taxon>Leersia</taxon>
    </lineage>
</organism>